<sequence>MSQPYNKSESRNAAGSVDVHIGSRIRLRRTLMNLSQEKLGEALGVTFQQVQKYERGSNRISASRLFELAEVLDVPVGFFYDAQQTPQEDEAAAANPGGVMFSSPVPQNFGFAEAQAGFGGPESSAPVKSEAASKPTRLFDAPSDDVALFSKREAIDLVRAYYRVPDQTVRKRLLELVRSMAASSPIE</sequence>
<dbReference type="Proteomes" id="UP000317214">
    <property type="component" value="Chromosome"/>
</dbReference>
<protein>
    <submittedName>
        <fullName evidence="3">XRE family transcriptional regulator</fullName>
    </submittedName>
</protein>
<dbReference type="InterPro" id="IPR001387">
    <property type="entry name" value="Cro/C1-type_HTH"/>
</dbReference>
<dbReference type="GO" id="GO:0003700">
    <property type="term" value="F:DNA-binding transcription factor activity"/>
    <property type="evidence" value="ECO:0007669"/>
    <property type="project" value="TreeGrafter"/>
</dbReference>
<evidence type="ECO:0000313" key="4">
    <source>
        <dbReference type="Proteomes" id="UP000317214"/>
    </source>
</evidence>
<dbReference type="PANTHER" id="PTHR46797">
    <property type="entry name" value="HTH-TYPE TRANSCRIPTIONAL REGULATOR"/>
    <property type="match status" value="1"/>
</dbReference>
<dbReference type="GO" id="GO:0005829">
    <property type="term" value="C:cytosol"/>
    <property type="evidence" value="ECO:0007669"/>
    <property type="project" value="TreeGrafter"/>
</dbReference>
<dbReference type="RefSeq" id="WP_141492272.1">
    <property type="nucleotide sequence ID" value="NZ_CP032485.1"/>
</dbReference>
<evidence type="ECO:0000256" key="1">
    <source>
        <dbReference type="ARBA" id="ARBA00023125"/>
    </source>
</evidence>
<evidence type="ECO:0000313" key="3">
    <source>
        <dbReference type="EMBL" id="QDH24426.1"/>
    </source>
</evidence>
<name>A0A4Y6V7C4_9PROT</name>
<keyword evidence="4" id="KW-1185">Reference proteome</keyword>
<dbReference type="PANTHER" id="PTHR46797:SF1">
    <property type="entry name" value="METHYLPHOSPHONATE SYNTHASE"/>
    <property type="match status" value="1"/>
</dbReference>
<dbReference type="AlphaFoldDB" id="A0A4Y6V7C4"/>
<accession>A0A4Y6V7C4</accession>
<dbReference type="Pfam" id="PF01381">
    <property type="entry name" value="HTH_3"/>
    <property type="match status" value="1"/>
</dbReference>
<dbReference type="Gene3D" id="1.10.260.40">
    <property type="entry name" value="lambda repressor-like DNA-binding domains"/>
    <property type="match status" value="1"/>
</dbReference>
<dbReference type="SMART" id="SM00530">
    <property type="entry name" value="HTH_XRE"/>
    <property type="match status" value="1"/>
</dbReference>
<dbReference type="InterPro" id="IPR050807">
    <property type="entry name" value="TransReg_Diox_bact_type"/>
</dbReference>
<dbReference type="GO" id="GO:0003677">
    <property type="term" value="F:DNA binding"/>
    <property type="evidence" value="ECO:0007669"/>
    <property type="project" value="UniProtKB-KW"/>
</dbReference>
<dbReference type="KEGG" id="ntn:D5366_03300"/>
<dbReference type="CDD" id="cd00093">
    <property type="entry name" value="HTH_XRE"/>
    <property type="match status" value="1"/>
</dbReference>
<dbReference type="EMBL" id="CP032485">
    <property type="protein sequence ID" value="QDH24426.1"/>
    <property type="molecule type" value="Genomic_DNA"/>
</dbReference>
<dbReference type="OrthoDB" id="9797172at2"/>
<organism evidence="3 4">
    <name type="scientific">Neokomagataea tanensis</name>
    <dbReference type="NCBI Taxonomy" id="661191"/>
    <lineage>
        <taxon>Bacteria</taxon>
        <taxon>Pseudomonadati</taxon>
        <taxon>Pseudomonadota</taxon>
        <taxon>Alphaproteobacteria</taxon>
        <taxon>Acetobacterales</taxon>
        <taxon>Acetobacteraceae</taxon>
        <taxon>Neokomagataea</taxon>
    </lineage>
</organism>
<dbReference type="InterPro" id="IPR010982">
    <property type="entry name" value="Lambda_DNA-bd_dom_sf"/>
</dbReference>
<feature type="domain" description="HTH cro/C1-type" evidence="2">
    <location>
        <begin position="25"/>
        <end position="79"/>
    </location>
</feature>
<keyword evidence="1" id="KW-0238">DNA-binding</keyword>
<proteinExistence type="predicted"/>
<gene>
    <name evidence="3" type="ORF">D5366_03300</name>
</gene>
<reference evidence="3 4" key="1">
    <citation type="submission" date="2018-09" db="EMBL/GenBank/DDBJ databases">
        <title>The complete genome sequence of Neokomagataea tanensis NBRC 106556(T).</title>
        <authorList>
            <person name="Chua K.-O."/>
            <person name="See-Too W.-S."/>
            <person name="Hong K.-W."/>
            <person name="Yin W.-F."/>
            <person name="Chan K.-G."/>
        </authorList>
    </citation>
    <scope>NUCLEOTIDE SEQUENCE [LARGE SCALE GENOMIC DNA]</scope>
    <source>
        <strain evidence="4">AH13 \ NBRC 106556</strain>
    </source>
</reference>
<dbReference type="PROSITE" id="PS50943">
    <property type="entry name" value="HTH_CROC1"/>
    <property type="match status" value="1"/>
</dbReference>
<dbReference type="SUPFAM" id="SSF47413">
    <property type="entry name" value="lambda repressor-like DNA-binding domains"/>
    <property type="match status" value="1"/>
</dbReference>
<evidence type="ECO:0000259" key="2">
    <source>
        <dbReference type="PROSITE" id="PS50943"/>
    </source>
</evidence>